<evidence type="ECO:0000256" key="4">
    <source>
        <dbReference type="ARBA" id="ARBA00023136"/>
    </source>
</evidence>
<evidence type="ECO:0000256" key="5">
    <source>
        <dbReference type="SAM" id="Phobius"/>
    </source>
</evidence>
<evidence type="ECO:0000256" key="3">
    <source>
        <dbReference type="ARBA" id="ARBA00022989"/>
    </source>
</evidence>
<dbReference type="InterPro" id="IPR011701">
    <property type="entry name" value="MFS"/>
</dbReference>
<dbReference type="GO" id="GO:0016020">
    <property type="term" value="C:membrane"/>
    <property type="evidence" value="ECO:0007669"/>
    <property type="project" value="UniProtKB-SubCell"/>
</dbReference>
<reference evidence="7 8" key="1">
    <citation type="submission" date="2015-11" db="EMBL/GenBank/DDBJ databases">
        <title>Ensifer anhuiense sp. nov., an effective nitrogen fixation bacterium with Glycine soja.</title>
        <authorList>
            <person name="Yan H."/>
            <person name="Chen W."/>
        </authorList>
    </citation>
    <scope>NUCLEOTIDE SEQUENCE [LARGE SCALE GENOMIC DNA]</scope>
    <source>
        <strain evidence="7 8">LMG 7837</strain>
    </source>
</reference>
<gene>
    <name evidence="7" type="ORF">ATB98_15980</name>
</gene>
<dbReference type="PROSITE" id="PS50850">
    <property type="entry name" value="MFS"/>
    <property type="match status" value="1"/>
</dbReference>
<evidence type="ECO:0000313" key="7">
    <source>
        <dbReference type="EMBL" id="OAP50518.1"/>
    </source>
</evidence>
<feature type="transmembrane region" description="Helical" evidence="5">
    <location>
        <begin position="327"/>
        <end position="349"/>
    </location>
</feature>
<dbReference type="PANTHER" id="PTHR23514">
    <property type="entry name" value="BYPASS OF STOP CODON PROTEIN 6"/>
    <property type="match status" value="1"/>
</dbReference>
<dbReference type="PANTHER" id="PTHR23514:SF13">
    <property type="entry name" value="INNER MEMBRANE PROTEIN YBJJ"/>
    <property type="match status" value="1"/>
</dbReference>
<keyword evidence="8" id="KW-1185">Reference proteome</keyword>
<evidence type="ECO:0000313" key="8">
    <source>
        <dbReference type="Proteomes" id="UP000078507"/>
    </source>
</evidence>
<dbReference type="SUPFAM" id="SSF103473">
    <property type="entry name" value="MFS general substrate transporter"/>
    <property type="match status" value="1"/>
</dbReference>
<dbReference type="InterPro" id="IPR036259">
    <property type="entry name" value="MFS_trans_sf"/>
</dbReference>
<keyword evidence="2 5" id="KW-0812">Transmembrane</keyword>
<comment type="subcellular location">
    <subcellularLocation>
        <location evidence="1">Membrane</location>
        <topology evidence="1">Multi-pass membrane protein</topology>
    </subcellularLocation>
</comment>
<feature type="transmembrane region" description="Helical" evidence="5">
    <location>
        <begin position="159"/>
        <end position="180"/>
    </location>
</feature>
<dbReference type="EMBL" id="LNQB01000023">
    <property type="protein sequence ID" value="OAP50518.1"/>
    <property type="molecule type" value="Genomic_DNA"/>
</dbReference>
<dbReference type="Proteomes" id="UP000078507">
    <property type="component" value="Unassembled WGS sequence"/>
</dbReference>
<dbReference type="AlphaFoldDB" id="A0A178YSI5"/>
<feature type="transmembrane region" description="Helical" evidence="5">
    <location>
        <begin position="136"/>
        <end position="153"/>
    </location>
</feature>
<evidence type="ECO:0000256" key="2">
    <source>
        <dbReference type="ARBA" id="ARBA00022692"/>
    </source>
</evidence>
<feature type="transmembrane region" description="Helical" evidence="5">
    <location>
        <begin position="356"/>
        <end position="375"/>
    </location>
</feature>
<dbReference type="RefSeq" id="WP_066867564.1">
    <property type="nucleotide sequence ID" value="NZ_LNQB01000023.1"/>
</dbReference>
<keyword evidence="3 5" id="KW-1133">Transmembrane helix</keyword>
<feature type="transmembrane region" description="Helical" evidence="5">
    <location>
        <begin position="264"/>
        <end position="285"/>
    </location>
</feature>
<dbReference type="InterPro" id="IPR020846">
    <property type="entry name" value="MFS_dom"/>
</dbReference>
<feature type="domain" description="Major facilitator superfamily (MFS) profile" evidence="6">
    <location>
        <begin position="7"/>
        <end position="377"/>
    </location>
</feature>
<protein>
    <submittedName>
        <fullName evidence="7">Transporter</fullName>
    </submittedName>
</protein>
<feature type="transmembrane region" description="Helical" evidence="5">
    <location>
        <begin position="292"/>
        <end position="312"/>
    </location>
</feature>
<evidence type="ECO:0000259" key="6">
    <source>
        <dbReference type="PROSITE" id="PS50850"/>
    </source>
</evidence>
<dbReference type="Pfam" id="PF07690">
    <property type="entry name" value="MFS_1"/>
    <property type="match status" value="1"/>
</dbReference>
<sequence>MPTLLTPWRSVAAGFLLNGILLGTWASRVPAVMAHFHFDKASFGGVLVLLGLGALFSFPIAGRLCDSLGAVRVARMIAIPFLLSIAFVGLAPTIPLLAIALFLFGMCHGSMDVAMNSWASEVEKHMRRSVMSSFHAMWSVGAVLGAASGYVATAFQVPVYIHFLFTAVVTGGTIAPFLLLDWQSTIRTHVKGAAGLAVPNSALLLVGLIALASGLGEGTALDWSAVYLHDVVGTAQSDATLGYTGFSAAMVITRLNADSLVTQLGSATVARLSGLSAVFGILLIVGGDTLPLVVVGFVLMGVGYAAVLPLAFSRAAADCVVPAGKGIASVATFAYGAMTLGPFAVGLLAEATSMRVCFLMVGLFAASIAVLAPVLKQ</sequence>
<comment type="caution">
    <text evidence="7">The sequence shown here is derived from an EMBL/GenBank/DDBJ whole genome shotgun (WGS) entry which is preliminary data.</text>
</comment>
<accession>A0A178YSI5</accession>
<name>A0A178YSI5_SINSA</name>
<dbReference type="CDD" id="cd17393">
    <property type="entry name" value="MFS_MosC_like"/>
    <property type="match status" value="1"/>
</dbReference>
<feature type="transmembrane region" description="Helical" evidence="5">
    <location>
        <begin position="42"/>
        <end position="61"/>
    </location>
</feature>
<dbReference type="Gene3D" id="1.20.1250.20">
    <property type="entry name" value="MFS general substrate transporter like domains"/>
    <property type="match status" value="2"/>
</dbReference>
<dbReference type="InterPro" id="IPR051788">
    <property type="entry name" value="MFS_Transporter"/>
</dbReference>
<evidence type="ECO:0000256" key="1">
    <source>
        <dbReference type="ARBA" id="ARBA00004141"/>
    </source>
</evidence>
<dbReference type="GO" id="GO:0022857">
    <property type="term" value="F:transmembrane transporter activity"/>
    <property type="evidence" value="ECO:0007669"/>
    <property type="project" value="InterPro"/>
</dbReference>
<keyword evidence="4 5" id="KW-0472">Membrane</keyword>
<dbReference type="OrthoDB" id="9810941at2"/>
<proteinExistence type="predicted"/>
<feature type="transmembrane region" description="Helical" evidence="5">
    <location>
        <begin position="192"/>
        <end position="215"/>
    </location>
</feature>
<organism evidence="7 8">
    <name type="scientific">Sinorhizobium saheli</name>
    <dbReference type="NCBI Taxonomy" id="36856"/>
    <lineage>
        <taxon>Bacteria</taxon>
        <taxon>Pseudomonadati</taxon>
        <taxon>Pseudomonadota</taxon>
        <taxon>Alphaproteobacteria</taxon>
        <taxon>Hyphomicrobiales</taxon>
        <taxon>Rhizobiaceae</taxon>
        <taxon>Sinorhizobium/Ensifer group</taxon>
        <taxon>Sinorhizobium</taxon>
    </lineage>
</organism>
<dbReference type="STRING" id="36856.ATB98_15980"/>